<dbReference type="AlphaFoldDB" id="A0A2W5TW58"/>
<feature type="domain" description="Bbp19-like phage" evidence="1">
    <location>
        <begin position="19"/>
        <end position="79"/>
    </location>
</feature>
<name>A0A2W5TW58_9BACT</name>
<proteinExistence type="predicted"/>
<evidence type="ECO:0000313" key="3">
    <source>
        <dbReference type="Proteomes" id="UP000249061"/>
    </source>
</evidence>
<comment type="caution">
    <text evidence="2">The sequence shown here is derived from an EMBL/GenBank/DDBJ whole genome shotgun (WGS) entry which is preliminary data.</text>
</comment>
<evidence type="ECO:0000259" key="1">
    <source>
        <dbReference type="Pfam" id="PF25181"/>
    </source>
</evidence>
<gene>
    <name evidence="2" type="ORF">DI536_04210</name>
</gene>
<organism evidence="2 3">
    <name type="scientific">Archangium gephyra</name>
    <dbReference type="NCBI Taxonomy" id="48"/>
    <lineage>
        <taxon>Bacteria</taxon>
        <taxon>Pseudomonadati</taxon>
        <taxon>Myxococcota</taxon>
        <taxon>Myxococcia</taxon>
        <taxon>Myxococcales</taxon>
        <taxon>Cystobacterineae</taxon>
        <taxon>Archangiaceae</taxon>
        <taxon>Archangium</taxon>
    </lineage>
</organism>
<protein>
    <recommendedName>
        <fullName evidence="1">Bbp19-like phage domain-containing protein</fullName>
    </recommendedName>
</protein>
<dbReference type="Pfam" id="PF25181">
    <property type="entry name" value="Phage_Bbp19"/>
    <property type="match status" value="1"/>
</dbReference>
<reference evidence="2 3" key="1">
    <citation type="submission" date="2017-08" db="EMBL/GenBank/DDBJ databases">
        <title>Infants hospitalized years apart are colonized by the same room-sourced microbial strains.</title>
        <authorList>
            <person name="Brooks B."/>
            <person name="Olm M.R."/>
            <person name="Firek B.A."/>
            <person name="Baker R."/>
            <person name="Thomas B.C."/>
            <person name="Morowitz M.J."/>
            <person name="Banfield J.F."/>
        </authorList>
    </citation>
    <scope>NUCLEOTIDE SEQUENCE [LARGE SCALE GENOMIC DNA]</scope>
    <source>
        <strain evidence="2">S2_003_000_R2_14</strain>
    </source>
</reference>
<dbReference type="Proteomes" id="UP000249061">
    <property type="component" value="Unassembled WGS sequence"/>
</dbReference>
<dbReference type="EMBL" id="QFQP01000002">
    <property type="protein sequence ID" value="PZR17523.1"/>
    <property type="molecule type" value="Genomic_DNA"/>
</dbReference>
<accession>A0A2W5TW58</accession>
<evidence type="ECO:0000313" key="2">
    <source>
        <dbReference type="EMBL" id="PZR17523.1"/>
    </source>
</evidence>
<dbReference type="InterPro" id="IPR057447">
    <property type="entry name" value="Bbp19-like_phage"/>
</dbReference>
<sequence>MTPEQLAEKQRKRRELALRDVLNTQAGRDFFWDVLERAGLHSGSFSTEALAMAFNEGRRSVALDIAGDAQRVCPELYMQSLRERLDAEAQRLRDANKGG</sequence>